<proteinExistence type="predicted"/>
<dbReference type="InterPro" id="IPR005302">
    <property type="entry name" value="MoCF_Sase_C"/>
</dbReference>
<dbReference type="InterPro" id="IPR005303">
    <property type="entry name" value="MOCOS_middle"/>
</dbReference>
<dbReference type="InterPro" id="IPR011037">
    <property type="entry name" value="Pyrv_Knase-like_insert_dom_sf"/>
</dbReference>
<dbReference type="RefSeq" id="WP_154738928.1">
    <property type="nucleotide sequence ID" value="NZ_WMBQ01000001.1"/>
</dbReference>
<comment type="caution">
    <text evidence="2">The sequence shown here is derived from an EMBL/GenBank/DDBJ whole genome shotgun (WGS) entry which is preliminary data.</text>
</comment>
<dbReference type="SUPFAM" id="SSF50800">
    <property type="entry name" value="PK beta-barrel domain-like"/>
    <property type="match status" value="1"/>
</dbReference>
<dbReference type="GO" id="GO:0030170">
    <property type="term" value="F:pyridoxal phosphate binding"/>
    <property type="evidence" value="ECO:0007669"/>
    <property type="project" value="InterPro"/>
</dbReference>
<dbReference type="GO" id="GO:0030151">
    <property type="term" value="F:molybdenum ion binding"/>
    <property type="evidence" value="ECO:0007669"/>
    <property type="project" value="InterPro"/>
</dbReference>
<dbReference type="Proteomes" id="UP000440694">
    <property type="component" value="Unassembled WGS sequence"/>
</dbReference>
<sequence>MPDPSGPTVRGLYRYPVKGLSPEPLESMPLRAGGTAPFDRAYAIENGPGRFDPEHPAHLPKINFLMLMRNERLATLQTRFEDETETLVVYRAGKQVARGDLRTPIGRKMIEQFFAAYMQEELRGAPRVVSAPGHSFSDVAAKCLHIVSKASLREVERVVGREVNPLRFRPNLVIDGGEPWAEFGWVGKPLQVGAVRLEVLKRTERCAATNVDPDNGKRDMAIPAELQRAFGHTDFGIYARVVTDGTITLGDPVVV</sequence>
<accession>A0A6I3KPB1</accession>
<evidence type="ECO:0000313" key="2">
    <source>
        <dbReference type="EMBL" id="MTD94511.1"/>
    </source>
</evidence>
<gene>
    <name evidence="2" type="ORF">GIW81_09230</name>
</gene>
<dbReference type="Pfam" id="PF03473">
    <property type="entry name" value="MOSC"/>
    <property type="match status" value="1"/>
</dbReference>
<reference evidence="2 3" key="1">
    <citation type="submission" date="2019-11" db="EMBL/GenBank/DDBJ databases">
        <title>Identification of a novel strain.</title>
        <authorList>
            <person name="Xu Q."/>
            <person name="Wang G."/>
        </authorList>
    </citation>
    <scope>NUCLEOTIDE SEQUENCE [LARGE SCALE GENOMIC DNA]</scope>
    <source>
        <strain evidence="3">xq</strain>
    </source>
</reference>
<dbReference type="GO" id="GO:0003824">
    <property type="term" value="F:catalytic activity"/>
    <property type="evidence" value="ECO:0007669"/>
    <property type="project" value="InterPro"/>
</dbReference>
<dbReference type="Gene3D" id="2.40.33.20">
    <property type="entry name" value="PK beta-barrel domain-like"/>
    <property type="match status" value="1"/>
</dbReference>
<keyword evidence="3" id="KW-1185">Reference proteome</keyword>
<dbReference type="EMBL" id="WMBQ01000001">
    <property type="protein sequence ID" value="MTD94511.1"/>
    <property type="molecule type" value="Genomic_DNA"/>
</dbReference>
<name>A0A6I3KPB1_9HYPH</name>
<protein>
    <submittedName>
        <fullName evidence="2">MOSC domain-containing protein</fullName>
    </submittedName>
</protein>
<evidence type="ECO:0000313" key="3">
    <source>
        <dbReference type="Proteomes" id="UP000440694"/>
    </source>
</evidence>
<organism evidence="2 3">
    <name type="scientific">Hyphomicrobium album</name>
    <dbReference type="NCBI Taxonomy" id="2665159"/>
    <lineage>
        <taxon>Bacteria</taxon>
        <taxon>Pseudomonadati</taxon>
        <taxon>Pseudomonadota</taxon>
        <taxon>Alphaproteobacteria</taxon>
        <taxon>Hyphomicrobiales</taxon>
        <taxon>Hyphomicrobiaceae</taxon>
        <taxon>Hyphomicrobium</taxon>
    </lineage>
</organism>
<dbReference type="AlphaFoldDB" id="A0A6I3KPB1"/>
<dbReference type="Pfam" id="PF03476">
    <property type="entry name" value="MOSC_N"/>
    <property type="match status" value="1"/>
</dbReference>
<evidence type="ECO:0000259" key="1">
    <source>
        <dbReference type="PROSITE" id="PS51340"/>
    </source>
</evidence>
<dbReference type="PROSITE" id="PS51340">
    <property type="entry name" value="MOSC"/>
    <property type="match status" value="1"/>
</dbReference>
<feature type="domain" description="MOSC" evidence="1">
    <location>
        <begin position="112"/>
        <end position="255"/>
    </location>
</feature>